<gene>
    <name evidence="2" type="ORF">CK936_24310</name>
</gene>
<name>A0A2A2D4E7_9ACTN</name>
<proteinExistence type="predicted"/>
<feature type="domain" description="IrrE N-terminal-like" evidence="1">
    <location>
        <begin position="47"/>
        <end position="88"/>
    </location>
</feature>
<dbReference type="Proteomes" id="UP000218944">
    <property type="component" value="Unassembled WGS sequence"/>
</dbReference>
<dbReference type="Pfam" id="PF06114">
    <property type="entry name" value="Peptidase_M78"/>
    <property type="match status" value="1"/>
</dbReference>
<evidence type="ECO:0000313" key="3">
    <source>
        <dbReference type="Proteomes" id="UP000218944"/>
    </source>
</evidence>
<reference evidence="2 3" key="1">
    <citation type="submission" date="2017-08" db="EMBL/GenBank/DDBJ databases">
        <title>Genome sequence of Streptomyces albireticuli NRRL B-1670.</title>
        <authorList>
            <person name="Graham D.E."/>
            <person name="Mahan K.M."/>
            <person name="Klingeman D.M."/>
            <person name="Hettich R.L."/>
            <person name="Parry R.J."/>
            <person name="Spain J.C."/>
        </authorList>
    </citation>
    <scope>NUCLEOTIDE SEQUENCE [LARGE SCALE GENOMIC DNA]</scope>
    <source>
        <strain evidence="2 3">NRRL B-1670</strain>
    </source>
</reference>
<comment type="caution">
    <text evidence="2">The sequence shown here is derived from an EMBL/GenBank/DDBJ whole genome shotgun (WGS) entry which is preliminary data.</text>
</comment>
<keyword evidence="3" id="KW-1185">Reference proteome</keyword>
<evidence type="ECO:0000313" key="2">
    <source>
        <dbReference type="EMBL" id="PAU46394.1"/>
    </source>
</evidence>
<accession>A0A2A2D4E7</accession>
<sequence>MEDFPLPDPFTLDDLIADIEAARDCVIHLLPVASPTDDLRAVCGLRVSIDKAHFILYRPRPTPNQTLNTIFHELAHLWLDHGNDQEVADELLDALRPLLAEALGTGAVMNARAHYGTRDEQEAELSASLIRHRIRQQSAVGQDLLSVMEVTLTHPLAPPRRRRT</sequence>
<evidence type="ECO:0000259" key="1">
    <source>
        <dbReference type="Pfam" id="PF06114"/>
    </source>
</evidence>
<dbReference type="InterPro" id="IPR010359">
    <property type="entry name" value="IrrE_HExxH"/>
</dbReference>
<organism evidence="2 3">
    <name type="scientific">Streptomyces albireticuli</name>
    <dbReference type="NCBI Taxonomy" id="1940"/>
    <lineage>
        <taxon>Bacteria</taxon>
        <taxon>Bacillati</taxon>
        <taxon>Actinomycetota</taxon>
        <taxon>Actinomycetes</taxon>
        <taxon>Kitasatosporales</taxon>
        <taxon>Streptomycetaceae</taxon>
        <taxon>Streptomyces</taxon>
    </lineage>
</organism>
<protein>
    <recommendedName>
        <fullName evidence="1">IrrE N-terminal-like domain-containing protein</fullName>
    </recommendedName>
</protein>
<dbReference type="AlphaFoldDB" id="A0A2A2D4E7"/>
<dbReference type="EMBL" id="NSJV01000459">
    <property type="protein sequence ID" value="PAU46394.1"/>
    <property type="molecule type" value="Genomic_DNA"/>
</dbReference>